<sequence>MFKITFYVLVCLLTVSCSLGPVAVLRHALEIMDKYYHKNESDIEQKVREKKTVMPVEEDEDYESENEDDESEDEDVSN</sequence>
<feature type="region of interest" description="Disordered" evidence="1">
    <location>
        <begin position="47"/>
        <end position="78"/>
    </location>
</feature>
<gene>
    <name evidence="3" type="ORF">DB313_04580</name>
</gene>
<name>A0A386PPH7_9SPIR</name>
<dbReference type="OrthoDB" id="10005788at2"/>
<feature type="signal peptide" evidence="2">
    <location>
        <begin position="1"/>
        <end position="23"/>
    </location>
</feature>
<evidence type="ECO:0000313" key="4">
    <source>
        <dbReference type="Proteomes" id="UP000275571"/>
    </source>
</evidence>
<feature type="compositionally biased region" description="Acidic residues" evidence="1">
    <location>
        <begin position="56"/>
        <end position="78"/>
    </location>
</feature>
<dbReference type="RefSeq" id="WP_120104696.1">
    <property type="nucleotide sequence ID" value="NZ_CP028885.1"/>
</dbReference>
<dbReference type="PROSITE" id="PS51257">
    <property type="entry name" value="PROKAR_LIPOPROTEIN"/>
    <property type="match status" value="1"/>
</dbReference>
<organism evidence="3 4">
    <name type="scientific">Borrelia turcica IST7</name>
    <dbReference type="NCBI Taxonomy" id="1104446"/>
    <lineage>
        <taxon>Bacteria</taxon>
        <taxon>Pseudomonadati</taxon>
        <taxon>Spirochaetota</taxon>
        <taxon>Spirochaetia</taxon>
        <taxon>Spirochaetales</taxon>
        <taxon>Borreliaceae</taxon>
        <taxon>Borrelia</taxon>
    </lineage>
</organism>
<dbReference type="Proteomes" id="UP000275571">
    <property type="component" value="Plasmid lp129"/>
</dbReference>
<evidence type="ECO:0000313" key="3">
    <source>
        <dbReference type="EMBL" id="AYE36777.1"/>
    </source>
</evidence>
<accession>A0A386PPH7</accession>
<protein>
    <recommendedName>
        <fullName evidence="5">Lipoprotein</fullName>
    </recommendedName>
</protein>
<reference evidence="3 4" key="1">
    <citation type="journal article" date="2018" name="Infect. Genet. Evol.">
        <title>Genome-wide analysis of Borrelia turcica and 'Candidatus Borrelia tachyglossi' shows relapsing fever-like genomes with unique genomic links to Lyme disease Borrelia.</title>
        <authorList>
            <person name="Gofton A.W."/>
            <person name="Margos G."/>
            <person name="Fingerle V."/>
            <person name="Hepner S."/>
            <person name="Loh S.M."/>
            <person name="Ryan U."/>
            <person name="Irwin P."/>
            <person name="Oskam C.L."/>
        </authorList>
    </citation>
    <scope>NUCLEOTIDE SEQUENCE [LARGE SCALE GENOMIC DNA]</scope>
    <source>
        <strain evidence="3 4">IST7</strain>
        <plasmid evidence="3">lp129</plasmid>
    </source>
</reference>
<dbReference type="KEGG" id="btur:DB313_04580"/>
<evidence type="ECO:0000256" key="1">
    <source>
        <dbReference type="SAM" id="MobiDB-lite"/>
    </source>
</evidence>
<geneLocation type="plasmid" evidence="3 4">
    <name>lp129</name>
</geneLocation>
<evidence type="ECO:0000256" key="2">
    <source>
        <dbReference type="SAM" id="SignalP"/>
    </source>
</evidence>
<dbReference type="AlphaFoldDB" id="A0A386PPH7"/>
<feature type="chain" id="PRO_5017204783" description="Lipoprotein" evidence="2">
    <location>
        <begin position="24"/>
        <end position="78"/>
    </location>
</feature>
<proteinExistence type="predicted"/>
<keyword evidence="2" id="KW-0732">Signal</keyword>
<evidence type="ECO:0008006" key="5">
    <source>
        <dbReference type="Google" id="ProtNLM"/>
    </source>
</evidence>
<keyword evidence="3" id="KW-0614">Plasmid</keyword>
<dbReference type="EMBL" id="CP028885">
    <property type="protein sequence ID" value="AYE36777.1"/>
    <property type="molecule type" value="Genomic_DNA"/>
</dbReference>
<keyword evidence="4" id="KW-1185">Reference proteome</keyword>